<feature type="domain" description="DUF4214" evidence="2">
    <location>
        <begin position="155"/>
        <end position="205"/>
    </location>
</feature>
<organism evidence="3 4">
    <name type="scientific">Eubacterium ruminantium</name>
    <dbReference type="NCBI Taxonomy" id="42322"/>
    <lineage>
        <taxon>Bacteria</taxon>
        <taxon>Bacillati</taxon>
        <taxon>Bacillota</taxon>
        <taxon>Clostridia</taxon>
        <taxon>Eubacteriales</taxon>
        <taxon>Eubacteriaceae</taxon>
        <taxon>Eubacterium</taxon>
    </lineage>
</organism>
<sequence>MKKQKKLLCAVIALAIVLTSIIVPSTAKAKTRDDYIKQSPTGNVRVDDVKVGNNAYDLDAFRKYSLSGKLSAKNGVKRVDIVLYKGDSSHPFVSNGFEFARATQKEVRIENQPGMVNCIKFESLDPGDYKLIISVSDAQYDRAYIIKYLTIKKNANAYVLRLYKSVLGRNPDQGGFDGWTSLLKNRSMSASQVARGFYGSPEYREKARRENISNDQFIRSLYNGLFGRDPDPVGYQGWMGVLRYNSRDYVMEQFFKSEEFIKMCSEYGMLR</sequence>
<feature type="chain" id="PRO_5010547615" description="DUF4214 domain-containing protein" evidence="1">
    <location>
        <begin position="30"/>
        <end position="271"/>
    </location>
</feature>
<accession>A0A1T4Q0M1</accession>
<evidence type="ECO:0000256" key="1">
    <source>
        <dbReference type="SAM" id="SignalP"/>
    </source>
</evidence>
<dbReference type="Gene3D" id="1.10.3130.20">
    <property type="entry name" value="Phycobilisome linker domain"/>
    <property type="match status" value="1"/>
</dbReference>
<proteinExistence type="predicted"/>
<dbReference type="EMBL" id="FUXA01000015">
    <property type="protein sequence ID" value="SJZ97077.1"/>
    <property type="molecule type" value="Genomic_DNA"/>
</dbReference>
<protein>
    <recommendedName>
        <fullName evidence="2">DUF4214 domain-containing protein</fullName>
    </recommendedName>
</protein>
<evidence type="ECO:0000313" key="4">
    <source>
        <dbReference type="Proteomes" id="UP000189857"/>
    </source>
</evidence>
<keyword evidence="4" id="KW-1185">Reference proteome</keyword>
<gene>
    <name evidence="3" type="ORF">SAMN02745110_02210</name>
</gene>
<feature type="signal peptide" evidence="1">
    <location>
        <begin position="1"/>
        <end position="29"/>
    </location>
</feature>
<name>A0A1T4Q0M1_9FIRM</name>
<dbReference type="InterPro" id="IPR025282">
    <property type="entry name" value="DUF4214"/>
</dbReference>
<dbReference type="Proteomes" id="UP000189857">
    <property type="component" value="Unassembled WGS sequence"/>
</dbReference>
<dbReference type="RefSeq" id="WP_159444159.1">
    <property type="nucleotide sequence ID" value="NZ_FMTO01000015.1"/>
</dbReference>
<reference evidence="3 4" key="1">
    <citation type="submission" date="2017-02" db="EMBL/GenBank/DDBJ databases">
        <authorList>
            <person name="Peterson S.W."/>
        </authorList>
    </citation>
    <scope>NUCLEOTIDE SEQUENCE [LARGE SCALE GENOMIC DNA]</scope>
    <source>
        <strain evidence="3 4">ATCC 17233</strain>
    </source>
</reference>
<evidence type="ECO:0000259" key="2">
    <source>
        <dbReference type="Pfam" id="PF13946"/>
    </source>
</evidence>
<feature type="domain" description="DUF4214" evidence="2">
    <location>
        <begin position="209"/>
        <end position="263"/>
    </location>
</feature>
<dbReference type="Pfam" id="PF13946">
    <property type="entry name" value="DUF4214"/>
    <property type="match status" value="2"/>
</dbReference>
<evidence type="ECO:0000313" key="3">
    <source>
        <dbReference type="EMBL" id="SJZ97077.1"/>
    </source>
</evidence>
<keyword evidence="1" id="KW-0732">Signal</keyword>
<dbReference type="InterPro" id="IPR038255">
    <property type="entry name" value="PBS_linker_sf"/>
</dbReference>
<dbReference type="AlphaFoldDB" id="A0A1T4Q0M1"/>